<dbReference type="InterPro" id="IPR000568">
    <property type="entry name" value="ATP_synth_F0_asu"/>
</dbReference>
<keyword evidence="8" id="KW-0406">Ion transport</keyword>
<accession>A0A343W6L0</accession>
<evidence type="ECO:0000256" key="4">
    <source>
        <dbReference type="ARBA" id="ARBA00022547"/>
    </source>
</evidence>
<dbReference type="SUPFAM" id="SSF81336">
    <property type="entry name" value="F1F0 ATP synthase subunit A"/>
    <property type="match status" value="1"/>
</dbReference>
<evidence type="ECO:0000256" key="8">
    <source>
        <dbReference type="ARBA" id="ARBA00023065"/>
    </source>
</evidence>
<dbReference type="PANTHER" id="PTHR11410:SF0">
    <property type="entry name" value="ATP SYNTHASE SUBUNIT A"/>
    <property type="match status" value="1"/>
</dbReference>
<evidence type="ECO:0000256" key="10">
    <source>
        <dbReference type="ARBA" id="ARBA00023310"/>
    </source>
</evidence>
<reference evidence="13" key="1">
    <citation type="journal article" date="2018" name="Mol. Phylogenet. Evol.">
        <title>Phylogeny, evolution and mitochondrial gene order rearrangement in scale worms (Aphroditiformia, Annelida).</title>
        <authorList>
            <person name="Zhang Y."/>
            <person name="Sun J."/>
            <person name="Rouse G.W."/>
            <person name="Wiklund H."/>
            <person name="Pleijel F."/>
            <person name="Watanabe H.K."/>
            <person name="Chen C."/>
            <person name="Qian P.-Y."/>
            <person name="Qiu J.-W."/>
        </authorList>
    </citation>
    <scope>NUCLEOTIDE SEQUENCE</scope>
</reference>
<name>A0A343W6L0_9ANNE</name>
<geneLocation type="mitochondrion" evidence="13"/>
<keyword evidence="7 12" id="KW-1133">Transmembrane helix</keyword>
<keyword evidence="3" id="KW-0813">Transport</keyword>
<feature type="transmembrane region" description="Helical" evidence="12">
    <location>
        <begin position="12"/>
        <end position="32"/>
    </location>
</feature>
<keyword evidence="9 12" id="KW-0472">Membrane</keyword>
<feature type="transmembrane region" description="Helical" evidence="12">
    <location>
        <begin position="144"/>
        <end position="164"/>
    </location>
</feature>
<evidence type="ECO:0000256" key="1">
    <source>
        <dbReference type="ARBA" id="ARBA00004141"/>
    </source>
</evidence>
<keyword evidence="6" id="KW-0375">Hydrogen ion transport</keyword>
<evidence type="ECO:0000256" key="9">
    <source>
        <dbReference type="ARBA" id="ARBA00023136"/>
    </source>
</evidence>
<feature type="transmembrane region" description="Helical" evidence="12">
    <location>
        <begin position="102"/>
        <end position="123"/>
    </location>
</feature>
<dbReference type="PROSITE" id="PS00449">
    <property type="entry name" value="ATPASE_A"/>
    <property type="match status" value="1"/>
</dbReference>
<dbReference type="GO" id="GO:0045259">
    <property type="term" value="C:proton-transporting ATP synthase complex"/>
    <property type="evidence" value="ECO:0007669"/>
    <property type="project" value="UniProtKB-KW"/>
</dbReference>
<sequence length="231" mass="25869">MMVDIFSSFDPATTLLFLMSPLMFWLSATMIFSSTFASMWPLISPTMIPLYTSINIITPQTQRSFMINLKAMSHLISALFMLIIFMNITGLFPYIFSQTGHLILTLSFGLPLWLSLLLSGMMWNTKQFLAHFLPSGAPDWLNPFLVLIETVSISVRFITLSFRLGANITAGHIVLGLMGGYCSAAMFSSAPSMMTILMTQSFFTLFEMGVALIQAYIFCLLLTLYSDDHPK</sequence>
<proteinExistence type="inferred from homology"/>
<evidence type="ECO:0000256" key="11">
    <source>
        <dbReference type="RuleBase" id="RU004450"/>
    </source>
</evidence>
<evidence type="ECO:0000313" key="13">
    <source>
        <dbReference type="EMBL" id="AVW86232.1"/>
    </source>
</evidence>
<evidence type="ECO:0000256" key="6">
    <source>
        <dbReference type="ARBA" id="ARBA00022781"/>
    </source>
</evidence>
<keyword evidence="4" id="KW-0138">CF(0)</keyword>
<evidence type="ECO:0000256" key="5">
    <source>
        <dbReference type="ARBA" id="ARBA00022692"/>
    </source>
</evidence>
<dbReference type="InterPro" id="IPR035908">
    <property type="entry name" value="F0_ATP_A_sf"/>
</dbReference>
<dbReference type="InterPro" id="IPR045083">
    <property type="entry name" value="ATP_synth_F0_asu_bact/mt"/>
</dbReference>
<dbReference type="Pfam" id="PF00119">
    <property type="entry name" value="ATP-synt_A"/>
    <property type="match status" value="1"/>
</dbReference>
<evidence type="ECO:0000256" key="7">
    <source>
        <dbReference type="ARBA" id="ARBA00022989"/>
    </source>
</evidence>
<evidence type="ECO:0000256" key="2">
    <source>
        <dbReference type="ARBA" id="ARBA00006810"/>
    </source>
</evidence>
<dbReference type="NCBIfam" id="TIGR01131">
    <property type="entry name" value="ATP_synt_6_or_A"/>
    <property type="match status" value="1"/>
</dbReference>
<dbReference type="Gene3D" id="1.20.120.220">
    <property type="entry name" value="ATP synthase, F0 complex, subunit A"/>
    <property type="match status" value="1"/>
</dbReference>
<feature type="transmembrane region" description="Helical" evidence="12">
    <location>
        <begin position="202"/>
        <end position="225"/>
    </location>
</feature>
<dbReference type="PRINTS" id="PR00123">
    <property type="entry name" value="ATPASEA"/>
</dbReference>
<dbReference type="PANTHER" id="PTHR11410">
    <property type="entry name" value="ATP SYNTHASE SUBUNIT A"/>
    <property type="match status" value="1"/>
</dbReference>
<evidence type="ECO:0000256" key="3">
    <source>
        <dbReference type="ARBA" id="ARBA00022448"/>
    </source>
</evidence>
<dbReference type="GO" id="GO:0046933">
    <property type="term" value="F:proton-transporting ATP synthase activity, rotational mechanism"/>
    <property type="evidence" value="ECO:0007669"/>
    <property type="project" value="TreeGrafter"/>
</dbReference>
<evidence type="ECO:0000256" key="12">
    <source>
        <dbReference type="SAM" id="Phobius"/>
    </source>
</evidence>
<organism evidence="13">
    <name type="scientific">Pholoe pallida</name>
    <dbReference type="NCBI Taxonomy" id="328599"/>
    <lineage>
        <taxon>Eukaryota</taxon>
        <taxon>Metazoa</taxon>
        <taxon>Spiralia</taxon>
        <taxon>Lophotrochozoa</taxon>
        <taxon>Annelida</taxon>
        <taxon>Polychaeta</taxon>
        <taxon>Errantia</taxon>
        <taxon>Phyllodocida</taxon>
        <taxon>Pholoidae</taxon>
        <taxon>Pholoe</taxon>
    </lineage>
</organism>
<comment type="subcellular location">
    <subcellularLocation>
        <location evidence="1">Membrane</location>
        <topology evidence="1">Multi-pass membrane protein</topology>
    </subcellularLocation>
    <subcellularLocation>
        <location evidence="11">Mitochondrion inner membrane</location>
        <topology evidence="11">Multi-pass membrane protein</topology>
    </subcellularLocation>
</comment>
<feature type="transmembrane region" description="Helical" evidence="12">
    <location>
        <begin position="78"/>
        <end position="96"/>
    </location>
</feature>
<dbReference type="InterPro" id="IPR023011">
    <property type="entry name" value="ATP_synth_F0_asu_AS"/>
</dbReference>
<protein>
    <recommendedName>
        <fullName evidence="11">ATP synthase subunit a</fullName>
    </recommendedName>
</protein>
<dbReference type="AlphaFoldDB" id="A0A343W6L0"/>
<dbReference type="EMBL" id="KY753838">
    <property type="protein sequence ID" value="AVW86232.1"/>
    <property type="molecule type" value="Genomic_DNA"/>
</dbReference>
<dbReference type="CDD" id="cd00310">
    <property type="entry name" value="ATP-synt_Fo_a_6"/>
    <property type="match status" value="1"/>
</dbReference>
<keyword evidence="5 12" id="KW-0812">Transmembrane</keyword>
<comment type="similarity">
    <text evidence="2">Belongs to the ATPase A chain family.</text>
</comment>
<keyword evidence="13" id="KW-0496">Mitochondrion</keyword>
<dbReference type="GO" id="GO:0005743">
    <property type="term" value="C:mitochondrial inner membrane"/>
    <property type="evidence" value="ECO:0007669"/>
    <property type="project" value="UniProtKB-SubCell"/>
</dbReference>
<feature type="transmembrane region" description="Helical" evidence="12">
    <location>
        <begin position="170"/>
        <end position="190"/>
    </location>
</feature>
<keyword evidence="10" id="KW-0066">ATP synthesis</keyword>
<gene>
    <name evidence="13" type="primary">ATP6</name>
</gene>